<feature type="compositionally biased region" description="Basic and acidic residues" evidence="1">
    <location>
        <begin position="10"/>
        <end position="21"/>
    </location>
</feature>
<dbReference type="EMBL" id="HBIZ01012887">
    <property type="protein sequence ID" value="CAE0755193.1"/>
    <property type="molecule type" value="Transcribed_RNA"/>
</dbReference>
<proteinExistence type="predicted"/>
<dbReference type="AlphaFoldDB" id="A0A7S4B5T6"/>
<sequence length="112" mass="12417">MRLPLCSAQRRSERTSPTGSERRCACAWLLNACACLPLQLKDWAAKFSEREAAIGEKEEVIEALKSSIELLRTVRDATGTAHVLANGLAATPTWKSCRSNSVEQLKKQLLEF</sequence>
<gene>
    <name evidence="2" type="ORF">PCAR00345_LOCUS7780</name>
</gene>
<reference evidence="2" key="1">
    <citation type="submission" date="2021-01" db="EMBL/GenBank/DDBJ databases">
        <authorList>
            <person name="Corre E."/>
            <person name="Pelletier E."/>
            <person name="Niang G."/>
            <person name="Scheremetjew M."/>
            <person name="Finn R."/>
            <person name="Kale V."/>
            <person name="Holt S."/>
            <person name="Cochrane G."/>
            <person name="Meng A."/>
            <person name="Brown T."/>
            <person name="Cohen L."/>
        </authorList>
    </citation>
    <scope>NUCLEOTIDE SEQUENCE</scope>
    <source>
        <strain evidence="2">CCMP645</strain>
    </source>
</reference>
<name>A0A7S4B5T6_CHRCT</name>
<organism evidence="2">
    <name type="scientific">Chrysotila carterae</name>
    <name type="common">Marine alga</name>
    <name type="synonym">Syracosphaera carterae</name>
    <dbReference type="NCBI Taxonomy" id="13221"/>
    <lineage>
        <taxon>Eukaryota</taxon>
        <taxon>Haptista</taxon>
        <taxon>Haptophyta</taxon>
        <taxon>Prymnesiophyceae</taxon>
        <taxon>Isochrysidales</taxon>
        <taxon>Isochrysidaceae</taxon>
        <taxon>Chrysotila</taxon>
    </lineage>
</organism>
<evidence type="ECO:0000256" key="1">
    <source>
        <dbReference type="SAM" id="MobiDB-lite"/>
    </source>
</evidence>
<accession>A0A7S4B5T6</accession>
<protein>
    <submittedName>
        <fullName evidence="2">Uncharacterized protein</fullName>
    </submittedName>
</protein>
<evidence type="ECO:0000313" key="2">
    <source>
        <dbReference type="EMBL" id="CAE0755193.1"/>
    </source>
</evidence>
<feature type="region of interest" description="Disordered" evidence="1">
    <location>
        <begin position="1"/>
        <end position="21"/>
    </location>
</feature>